<evidence type="ECO:0000313" key="14">
    <source>
        <dbReference type="EMBL" id="ROI14201.1"/>
    </source>
</evidence>
<dbReference type="GO" id="GO:0046983">
    <property type="term" value="F:protein dimerization activity"/>
    <property type="evidence" value="ECO:0007669"/>
    <property type="project" value="InterPro"/>
</dbReference>
<keyword evidence="4" id="KW-0808">Transferase</keyword>
<dbReference type="SUPFAM" id="SSF55874">
    <property type="entry name" value="ATPase domain of HSP90 chaperone/DNA topoisomerase II/histidine kinase"/>
    <property type="match status" value="1"/>
</dbReference>
<protein>
    <recommendedName>
        <fullName evidence="2">histidine kinase</fullName>
        <ecNumber evidence="2">2.7.13.3</ecNumber>
    </recommendedName>
</protein>
<keyword evidence="7" id="KW-0067">ATP-binding</keyword>
<dbReference type="AlphaFoldDB" id="A0A3N0XBP3"/>
<dbReference type="InterPro" id="IPR003594">
    <property type="entry name" value="HATPase_dom"/>
</dbReference>
<dbReference type="Pfam" id="PF02518">
    <property type="entry name" value="HATPase_c"/>
    <property type="match status" value="1"/>
</dbReference>
<evidence type="ECO:0000256" key="2">
    <source>
        <dbReference type="ARBA" id="ARBA00012438"/>
    </source>
</evidence>
<dbReference type="PROSITE" id="PS50005">
    <property type="entry name" value="TPR"/>
    <property type="match status" value="2"/>
</dbReference>
<dbReference type="Gene3D" id="1.20.5.1930">
    <property type="match status" value="1"/>
</dbReference>
<evidence type="ECO:0000256" key="5">
    <source>
        <dbReference type="ARBA" id="ARBA00022741"/>
    </source>
</evidence>
<name>A0A3N0XBP3_9FLAO</name>
<feature type="repeat" description="TPR" evidence="9">
    <location>
        <begin position="182"/>
        <end position="215"/>
    </location>
</feature>
<dbReference type="Pfam" id="PF07730">
    <property type="entry name" value="HisKA_3"/>
    <property type="match status" value="1"/>
</dbReference>
<feature type="domain" description="Signal transduction histidine kinase subgroup 3 dimerisation and phosphoacceptor" evidence="13">
    <location>
        <begin position="385"/>
        <end position="448"/>
    </location>
</feature>
<proteinExistence type="predicted"/>
<accession>A0A3N0XBP3</accession>
<comment type="caution">
    <text evidence="14">The sequence shown here is derived from an EMBL/GenBank/DDBJ whole genome shotgun (WGS) entry which is preliminary data.</text>
</comment>
<dbReference type="GO" id="GO:0000155">
    <property type="term" value="F:phosphorelay sensor kinase activity"/>
    <property type="evidence" value="ECO:0007669"/>
    <property type="project" value="InterPro"/>
</dbReference>
<evidence type="ECO:0000256" key="3">
    <source>
        <dbReference type="ARBA" id="ARBA00022553"/>
    </source>
</evidence>
<dbReference type="GO" id="GO:0016020">
    <property type="term" value="C:membrane"/>
    <property type="evidence" value="ECO:0007669"/>
    <property type="project" value="InterPro"/>
</dbReference>
<dbReference type="Proteomes" id="UP000267623">
    <property type="component" value="Unassembled WGS sequence"/>
</dbReference>
<dbReference type="InterPro" id="IPR050482">
    <property type="entry name" value="Sensor_HK_TwoCompSys"/>
</dbReference>
<keyword evidence="11" id="KW-0472">Membrane</keyword>
<dbReference type="EC" id="2.7.13.3" evidence="2"/>
<keyword evidence="5" id="KW-0547">Nucleotide-binding</keyword>
<evidence type="ECO:0000256" key="4">
    <source>
        <dbReference type="ARBA" id="ARBA00022679"/>
    </source>
</evidence>
<dbReference type="Pfam" id="PF13181">
    <property type="entry name" value="TPR_8"/>
    <property type="match status" value="1"/>
</dbReference>
<evidence type="ECO:0000259" key="13">
    <source>
        <dbReference type="Pfam" id="PF07730"/>
    </source>
</evidence>
<dbReference type="GO" id="GO:0005524">
    <property type="term" value="F:ATP binding"/>
    <property type="evidence" value="ECO:0007669"/>
    <property type="project" value="UniProtKB-KW"/>
</dbReference>
<dbReference type="InterPro" id="IPR011712">
    <property type="entry name" value="Sig_transdc_His_kin_sub3_dim/P"/>
</dbReference>
<dbReference type="Pfam" id="PF13424">
    <property type="entry name" value="TPR_12"/>
    <property type="match status" value="1"/>
</dbReference>
<gene>
    <name evidence="14" type="ORF">EGH73_04400</name>
</gene>
<keyword evidence="6" id="KW-0418">Kinase</keyword>
<feature type="repeat" description="TPR" evidence="9">
    <location>
        <begin position="222"/>
        <end position="255"/>
    </location>
</feature>
<dbReference type="Gene3D" id="1.25.40.10">
    <property type="entry name" value="Tetratricopeptide repeat domain"/>
    <property type="match status" value="2"/>
</dbReference>
<feature type="domain" description="Histidine kinase/HSP90-like ATPase" evidence="12">
    <location>
        <begin position="497"/>
        <end position="566"/>
    </location>
</feature>
<reference evidence="15" key="2">
    <citation type="submission" date="2018-11" db="EMBL/GenBank/DDBJ databases">
        <title>Proposal to divide the Flavobacteriaceae and reorganize its genera based on Amino Acid Identity values calculated from whole genome sequences.</title>
        <authorList>
            <person name="Nicholson A.C."/>
            <person name="Gulvik C.A."/>
            <person name="Whitney A.M."/>
            <person name="Humrighouse B.W."/>
            <person name="Bell M."/>
            <person name="Holmes B."/>
            <person name="Steigerwalt A."/>
            <person name="Villarma A."/>
            <person name="Sheth M."/>
            <person name="Batra D."/>
            <person name="Pryor J."/>
            <person name="Bernardet J.-F."/>
            <person name="Hugo C."/>
            <person name="Kampfer P."/>
            <person name="Newman J."/>
            <person name="Mcquiston J."/>
        </authorList>
    </citation>
    <scope>NUCLEOTIDE SEQUENCE [LARGE SCALE GENOMIC DNA]</scope>
    <source>
        <strain evidence="15">DSM 22165</strain>
    </source>
</reference>
<comment type="catalytic activity">
    <reaction evidence="1">
        <text>ATP + protein L-histidine = ADP + protein N-phospho-L-histidine.</text>
        <dbReference type="EC" id="2.7.13.3"/>
    </reaction>
</comment>
<organism evidence="14 15">
    <name type="scientific">Epilithonimonas hominis</name>
    <dbReference type="NCBI Taxonomy" id="420404"/>
    <lineage>
        <taxon>Bacteria</taxon>
        <taxon>Pseudomonadati</taxon>
        <taxon>Bacteroidota</taxon>
        <taxon>Flavobacteriia</taxon>
        <taxon>Flavobacteriales</taxon>
        <taxon>Weeksellaceae</taxon>
        <taxon>Chryseobacterium group</taxon>
        <taxon>Epilithonimonas</taxon>
    </lineage>
</organism>
<evidence type="ECO:0000256" key="7">
    <source>
        <dbReference type="ARBA" id="ARBA00022840"/>
    </source>
</evidence>
<dbReference type="RefSeq" id="WP_123280855.1">
    <property type="nucleotide sequence ID" value="NZ_RJTU01000030.1"/>
</dbReference>
<dbReference type="InterPro" id="IPR019734">
    <property type="entry name" value="TPR_rpt"/>
</dbReference>
<dbReference type="Gene3D" id="3.30.565.10">
    <property type="entry name" value="Histidine kinase-like ATPase, C-terminal domain"/>
    <property type="match status" value="1"/>
</dbReference>
<reference evidence="15" key="1">
    <citation type="submission" date="2018-11" db="EMBL/GenBank/DDBJ databases">
        <title>Proposal to divide the Flavobacteriaceae and reorganize its genera based on Amino Acid Identity values calculated from whole genome sequences.</title>
        <authorList>
            <person name="Nicholson A.C."/>
            <person name="Gulvik C.A."/>
            <person name="Whitney A.M."/>
            <person name="Humrighouse B.W."/>
            <person name="Bell M."/>
            <person name="Holmes B."/>
            <person name="Steigerwalt A."/>
            <person name="Villarma A."/>
            <person name="Sheth M."/>
            <person name="Batra D."/>
            <person name="Pryor J."/>
            <person name="Bernardet J.-F."/>
            <person name="Hugo C."/>
            <person name="Kampfer P."/>
            <person name="Newman J."/>
            <person name="Mcquiston J.R."/>
        </authorList>
    </citation>
    <scope>NUCLEOTIDE SEQUENCE [LARGE SCALE GENOMIC DNA]</scope>
    <source>
        <strain evidence="15">DSM 22165</strain>
    </source>
</reference>
<dbReference type="InterPro" id="IPR036890">
    <property type="entry name" value="HATPase_C_sf"/>
</dbReference>
<keyword evidence="10" id="KW-0175">Coiled coil</keyword>
<dbReference type="SMART" id="SM00028">
    <property type="entry name" value="TPR"/>
    <property type="match status" value="5"/>
</dbReference>
<keyword evidence="11" id="KW-1133">Transmembrane helix</keyword>
<evidence type="ECO:0000256" key="6">
    <source>
        <dbReference type="ARBA" id="ARBA00022777"/>
    </source>
</evidence>
<keyword evidence="3" id="KW-0597">Phosphoprotein</keyword>
<evidence type="ECO:0000256" key="9">
    <source>
        <dbReference type="PROSITE-ProRule" id="PRU00339"/>
    </source>
</evidence>
<feature type="transmembrane region" description="Helical" evidence="11">
    <location>
        <begin position="336"/>
        <end position="356"/>
    </location>
</feature>
<dbReference type="PANTHER" id="PTHR24421">
    <property type="entry name" value="NITRATE/NITRITE SENSOR PROTEIN NARX-RELATED"/>
    <property type="match status" value="1"/>
</dbReference>
<evidence type="ECO:0000256" key="1">
    <source>
        <dbReference type="ARBA" id="ARBA00000085"/>
    </source>
</evidence>
<keyword evidence="9" id="KW-0802">TPR repeat</keyword>
<dbReference type="PANTHER" id="PTHR24421:SF10">
    <property type="entry name" value="NITRATE_NITRITE SENSOR PROTEIN NARQ"/>
    <property type="match status" value="1"/>
</dbReference>
<feature type="coiled-coil region" evidence="10">
    <location>
        <begin position="304"/>
        <end position="331"/>
    </location>
</feature>
<evidence type="ECO:0000259" key="12">
    <source>
        <dbReference type="Pfam" id="PF02518"/>
    </source>
</evidence>
<dbReference type="EMBL" id="RJTU01000030">
    <property type="protein sequence ID" value="ROI14201.1"/>
    <property type="molecule type" value="Genomic_DNA"/>
</dbReference>
<keyword evidence="11" id="KW-0812">Transmembrane</keyword>
<sequence length="583" mass="67901">MIKLMLFFSVFIFTHTLSQSKKQIHSISDLPMTYVQTNLNTVIPLLKKNIHFAHTTQNKTAEAKTSALLALAYYYNGDYDENIKYSLKAIELFEKQNDLENVSSLYGELGFRLKATNLPDAEKYMMKGLKIAERGNFIKPLLSIYNNYGVVKDKLKQQDSALFYYFKGLDIKVKANDIVGIPYSLNNIGEIYIHQKKFDLAKQYFDKAMEQRVAMKDGYGVADNYAYNGDLYFAMKNYPLAIQNFEKSVELAKKYKITNLLSHDYNMLSQSYERNNSLPKALDYYKKYQALKDNIINKENYDKMAELQIKFDTAKKEKQILEQNILEKKRLNTIKILSIFFVSLIIISFLIYRTLFLKNKHQKQEHELTTAISKIETQNKLQEQRLSISRDLHDNIGAQLTFIISSIETLKQAFNITDDKINHKLLSISNFTKETITELRDTIWAMNHAEIDFNEIRSRILSFVDKGQKANEHINITFERDSVLDNLYFSSVEGMNIFRITQEAVNNAMKYSGAQNITLNAKKIDNQIKIIIKDDGKGFDINKTEIGNGILNMQKKSIRIEGDNFYRIRNRKRNFDYFDHTKS</sequence>
<evidence type="ECO:0000256" key="8">
    <source>
        <dbReference type="ARBA" id="ARBA00023012"/>
    </source>
</evidence>
<evidence type="ECO:0000313" key="15">
    <source>
        <dbReference type="Proteomes" id="UP000267623"/>
    </source>
</evidence>
<dbReference type="InterPro" id="IPR011990">
    <property type="entry name" value="TPR-like_helical_dom_sf"/>
</dbReference>
<dbReference type="SUPFAM" id="SSF48452">
    <property type="entry name" value="TPR-like"/>
    <property type="match status" value="1"/>
</dbReference>
<evidence type="ECO:0000256" key="11">
    <source>
        <dbReference type="SAM" id="Phobius"/>
    </source>
</evidence>
<keyword evidence="8" id="KW-0902">Two-component regulatory system</keyword>
<evidence type="ECO:0000256" key="10">
    <source>
        <dbReference type="SAM" id="Coils"/>
    </source>
</evidence>